<sequence length="495" mass="54073">MYQVVAIDLGATSGRVMLACFESATQQLTLQQVHRFANQLVERGGQLCWDIEHLEDEIFTALNMLVAKGELINSIGIDSWGVDFVCLDKHGNRLGEAVSYRDDRTQTISRKLCDKLGFDRLYRQTGIQFQPFNTLFQLSALTQAVPSWLDDVDKILMIPDYFHYRLTGQFHWDYTNATTTGMLGCRDGNWQAALVQAAGASASWFGQPVKPGTKIGDWQANGSQRIAVMASPTHDTAAAIAAAPLMSDSTAYISSGTWSLIGIESEQPLTNPVAKGANLTNEGGANGRFRVLKNVMGMWLIEGILKHFPELDICQLCELAAQKTGFISLVNPNDSCFIHPDSMVAAIQNYCQQTGQRVPQSPGALVRCVLDSLALSYRQCLGQLEKASGQPLTEIRIVGGGSQNQLLNQLCADICQRPVLTGPVEASALGNVGYQLIGLGAITDGQALRQIIAHSFSEHSFSPRPNAELAAAIQRFNQLDLLPVNHSQSQIKEYV</sequence>
<dbReference type="PANTHER" id="PTHR10196:SF93">
    <property type="entry name" value="L-RHAMNULOKINASE"/>
    <property type="match status" value="1"/>
</dbReference>
<feature type="domain" description="Carbohydrate kinase FGGY N-terminal" evidence="9">
    <location>
        <begin position="4"/>
        <end position="226"/>
    </location>
</feature>
<keyword evidence="4 11" id="KW-0418">Kinase</keyword>
<dbReference type="InterPro" id="IPR013449">
    <property type="entry name" value="Rhamnulokinase"/>
</dbReference>
<dbReference type="GO" id="GO:0008993">
    <property type="term" value="F:rhamnulokinase activity"/>
    <property type="evidence" value="ECO:0007669"/>
    <property type="project" value="UniProtKB-UniRule"/>
</dbReference>
<keyword evidence="3" id="KW-0547">Nucleotide-binding</keyword>
<evidence type="ECO:0000259" key="9">
    <source>
        <dbReference type="Pfam" id="PF00370"/>
    </source>
</evidence>
<keyword evidence="2" id="KW-0808">Transferase</keyword>
<comment type="similarity">
    <text evidence="1">Belongs to the FGGY kinase family.</text>
</comment>
<evidence type="ECO:0000256" key="3">
    <source>
        <dbReference type="ARBA" id="ARBA00022741"/>
    </source>
</evidence>
<dbReference type="SUPFAM" id="SSF53067">
    <property type="entry name" value="Actin-like ATPase domain"/>
    <property type="match status" value="2"/>
</dbReference>
<evidence type="ECO:0000256" key="7">
    <source>
        <dbReference type="ARBA" id="ARBA00023308"/>
    </source>
</evidence>
<dbReference type="NCBIfam" id="TIGR02627">
    <property type="entry name" value="rhamnulo_kin"/>
    <property type="match status" value="1"/>
</dbReference>
<reference evidence="11 12" key="1">
    <citation type="submission" date="2019-03" db="EMBL/GenBank/DDBJ databases">
        <title>Genomic Encyclopedia of Type Strains, Phase IV (KMG-IV): sequencing the most valuable type-strain genomes for metagenomic binning, comparative biology and taxonomic classification.</title>
        <authorList>
            <person name="Goeker M."/>
        </authorList>
    </citation>
    <scope>NUCLEOTIDE SEQUENCE [LARGE SCALE GENOMIC DNA]</scope>
    <source>
        <strain evidence="11 12">DSM 18577</strain>
    </source>
</reference>
<dbReference type="Proteomes" id="UP000295565">
    <property type="component" value="Unassembled WGS sequence"/>
</dbReference>
<evidence type="ECO:0000313" key="12">
    <source>
        <dbReference type="Proteomes" id="UP000295565"/>
    </source>
</evidence>
<keyword evidence="12" id="KW-1185">Reference proteome</keyword>
<evidence type="ECO:0000256" key="5">
    <source>
        <dbReference type="ARBA" id="ARBA00022840"/>
    </source>
</evidence>
<dbReference type="InterPro" id="IPR000577">
    <property type="entry name" value="Carb_kinase_FGGY"/>
</dbReference>
<dbReference type="Gene3D" id="3.30.420.40">
    <property type="match status" value="2"/>
</dbReference>
<dbReference type="PANTHER" id="PTHR10196">
    <property type="entry name" value="SUGAR KINASE"/>
    <property type="match status" value="1"/>
</dbReference>
<dbReference type="GO" id="GO:0005524">
    <property type="term" value="F:ATP binding"/>
    <property type="evidence" value="ECO:0007669"/>
    <property type="project" value="UniProtKB-KW"/>
</dbReference>
<protein>
    <recommendedName>
        <fullName evidence="8">Rhamnulokinase</fullName>
        <ecNumber evidence="8">2.7.1.5</ecNumber>
    </recommendedName>
</protein>
<keyword evidence="6" id="KW-1015">Disulfide bond</keyword>
<evidence type="ECO:0000313" key="11">
    <source>
        <dbReference type="EMBL" id="TCK52199.1"/>
    </source>
</evidence>
<accession>A0A4R1JNV6</accession>
<dbReference type="PIRSF" id="PIRSF000538">
    <property type="entry name" value="GlpK"/>
    <property type="match status" value="1"/>
</dbReference>
<evidence type="ECO:0000256" key="4">
    <source>
        <dbReference type="ARBA" id="ARBA00022777"/>
    </source>
</evidence>
<dbReference type="CDD" id="cd07771">
    <property type="entry name" value="ASKHA_NBD_FGGY_RhaB-like"/>
    <property type="match status" value="1"/>
</dbReference>
<evidence type="ECO:0000256" key="8">
    <source>
        <dbReference type="NCBIfam" id="TIGR02627"/>
    </source>
</evidence>
<gene>
    <name evidence="11" type="ORF">EV690_2307</name>
</gene>
<dbReference type="NCBIfam" id="NF007925">
    <property type="entry name" value="PRK10640.1"/>
    <property type="match status" value="1"/>
</dbReference>
<dbReference type="GO" id="GO:0019301">
    <property type="term" value="P:rhamnose catabolic process"/>
    <property type="evidence" value="ECO:0007669"/>
    <property type="project" value="UniProtKB-UniRule"/>
</dbReference>
<evidence type="ECO:0000256" key="6">
    <source>
        <dbReference type="ARBA" id="ARBA00023157"/>
    </source>
</evidence>
<dbReference type="GO" id="GO:0004370">
    <property type="term" value="F:glycerol kinase activity"/>
    <property type="evidence" value="ECO:0007669"/>
    <property type="project" value="TreeGrafter"/>
</dbReference>
<dbReference type="Pfam" id="PF00370">
    <property type="entry name" value="FGGY_N"/>
    <property type="match status" value="1"/>
</dbReference>
<proteinExistence type="inferred from homology"/>
<dbReference type="AlphaFoldDB" id="A0A4R1JNV6"/>
<dbReference type="Pfam" id="PF02782">
    <property type="entry name" value="FGGY_C"/>
    <property type="match status" value="1"/>
</dbReference>
<dbReference type="GO" id="GO:0006071">
    <property type="term" value="P:glycerol metabolic process"/>
    <property type="evidence" value="ECO:0007669"/>
    <property type="project" value="TreeGrafter"/>
</dbReference>
<evidence type="ECO:0000256" key="2">
    <source>
        <dbReference type="ARBA" id="ARBA00022679"/>
    </source>
</evidence>
<evidence type="ECO:0000256" key="1">
    <source>
        <dbReference type="ARBA" id="ARBA00009156"/>
    </source>
</evidence>
<dbReference type="EC" id="2.7.1.5" evidence="8"/>
<feature type="domain" description="Carbohydrate kinase FGGY C-terminal" evidence="10">
    <location>
        <begin position="251"/>
        <end position="437"/>
    </location>
</feature>
<dbReference type="InterPro" id="IPR018484">
    <property type="entry name" value="FGGY_N"/>
</dbReference>
<comment type="caution">
    <text evidence="11">The sequence shown here is derived from an EMBL/GenBank/DDBJ whole genome shotgun (WGS) entry which is preliminary data.</text>
</comment>
<organism evidence="11 12">
    <name type="scientific">Celerinatantimonas diazotrophica</name>
    <dbReference type="NCBI Taxonomy" id="412034"/>
    <lineage>
        <taxon>Bacteria</taxon>
        <taxon>Pseudomonadati</taxon>
        <taxon>Pseudomonadota</taxon>
        <taxon>Gammaproteobacteria</taxon>
        <taxon>Celerinatantimonadaceae</taxon>
        <taxon>Celerinatantimonas</taxon>
    </lineage>
</organism>
<dbReference type="InterPro" id="IPR018485">
    <property type="entry name" value="FGGY_C"/>
</dbReference>
<dbReference type="EMBL" id="SMGD01000013">
    <property type="protein sequence ID" value="TCK52199.1"/>
    <property type="molecule type" value="Genomic_DNA"/>
</dbReference>
<name>A0A4R1JNV6_9GAMM</name>
<dbReference type="InterPro" id="IPR043129">
    <property type="entry name" value="ATPase_NBD"/>
</dbReference>
<evidence type="ECO:0000259" key="10">
    <source>
        <dbReference type="Pfam" id="PF02782"/>
    </source>
</evidence>
<keyword evidence="7" id="KW-0684">Rhamnose metabolism</keyword>
<dbReference type="RefSeq" id="WP_165872738.1">
    <property type="nucleotide sequence ID" value="NZ_OU594967.1"/>
</dbReference>
<dbReference type="GO" id="GO:0005829">
    <property type="term" value="C:cytosol"/>
    <property type="evidence" value="ECO:0007669"/>
    <property type="project" value="TreeGrafter"/>
</dbReference>
<keyword evidence="5" id="KW-0067">ATP-binding</keyword>